<reference evidence="1" key="1">
    <citation type="journal article" date="2023" name="Insect Mol. Biol.">
        <title>Genome sequencing provides insights into the evolution of gene families encoding plant cell wall-degrading enzymes in longhorned beetles.</title>
        <authorList>
            <person name="Shin N.R."/>
            <person name="Okamura Y."/>
            <person name="Kirsch R."/>
            <person name="Pauchet Y."/>
        </authorList>
    </citation>
    <scope>NUCLEOTIDE SEQUENCE</scope>
    <source>
        <strain evidence="1">MMC_N1</strain>
    </source>
</reference>
<sequence>MRVKPSQTKKTRKRKTRVAMIATKRQVPEHPPDLLKDLISQSLVRDPAQTLHRDQSPVQNPDLNQDLDRDQALDLDHGQNLLPERVLVLNLGLDLDQNLHLDLDRHLNHHQDLNQGPGLKVNHRVGRHQNLDQGHPLNLNPNQNLLRGLGLGQSLAQLPALVIQITSYEDRFRRSYILLNSGPNPMGFGVFSESMRYTLLIKENYACLSFGEGGKKKVYDAVKNGPSIRQGCWKVHLLIAKAKSSTKCPRFRQV</sequence>
<gene>
    <name evidence="1" type="ORF">NQ317_006711</name>
</gene>
<keyword evidence="2" id="KW-1185">Reference proteome</keyword>
<comment type="caution">
    <text evidence="1">The sequence shown here is derived from an EMBL/GenBank/DDBJ whole genome shotgun (WGS) entry which is preliminary data.</text>
</comment>
<protein>
    <submittedName>
        <fullName evidence="1">Uncharacterized protein</fullName>
    </submittedName>
</protein>
<evidence type="ECO:0000313" key="2">
    <source>
        <dbReference type="Proteomes" id="UP001162164"/>
    </source>
</evidence>
<proteinExistence type="predicted"/>
<dbReference type="Proteomes" id="UP001162164">
    <property type="component" value="Unassembled WGS sequence"/>
</dbReference>
<name>A0ABQ9K1C9_9CUCU</name>
<organism evidence="1 2">
    <name type="scientific">Molorchus minor</name>
    <dbReference type="NCBI Taxonomy" id="1323400"/>
    <lineage>
        <taxon>Eukaryota</taxon>
        <taxon>Metazoa</taxon>
        <taxon>Ecdysozoa</taxon>
        <taxon>Arthropoda</taxon>
        <taxon>Hexapoda</taxon>
        <taxon>Insecta</taxon>
        <taxon>Pterygota</taxon>
        <taxon>Neoptera</taxon>
        <taxon>Endopterygota</taxon>
        <taxon>Coleoptera</taxon>
        <taxon>Polyphaga</taxon>
        <taxon>Cucujiformia</taxon>
        <taxon>Chrysomeloidea</taxon>
        <taxon>Cerambycidae</taxon>
        <taxon>Lamiinae</taxon>
        <taxon>Monochamini</taxon>
        <taxon>Molorchus</taxon>
    </lineage>
</organism>
<accession>A0ABQ9K1C9</accession>
<dbReference type="EMBL" id="JAPWTJ010000055">
    <property type="protein sequence ID" value="KAJ8983907.1"/>
    <property type="molecule type" value="Genomic_DNA"/>
</dbReference>
<evidence type="ECO:0000313" key="1">
    <source>
        <dbReference type="EMBL" id="KAJ8983907.1"/>
    </source>
</evidence>